<accession>A0A0C9X2N3</accession>
<feature type="signal peptide" evidence="2">
    <location>
        <begin position="1"/>
        <end position="23"/>
    </location>
</feature>
<keyword evidence="2" id="KW-0732">Signal</keyword>
<evidence type="ECO:0000256" key="2">
    <source>
        <dbReference type="SAM" id="SignalP"/>
    </source>
</evidence>
<dbReference type="SUPFAM" id="SSF69065">
    <property type="entry name" value="RNase III domain-like"/>
    <property type="match status" value="1"/>
</dbReference>
<evidence type="ECO:0000259" key="3">
    <source>
        <dbReference type="Pfam" id="PF14622"/>
    </source>
</evidence>
<dbReference type="PANTHER" id="PTHR28160:SF1">
    <property type="entry name" value="LARGE RIBOSOMAL SUBUNIT PROTEIN ML57"/>
    <property type="match status" value="1"/>
</dbReference>
<dbReference type="GO" id="GO:0006396">
    <property type="term" value="P:RNA processing"/>
    <property type="evidence" value="ECO:0007669"/>
    <property type="project" value="InterPro"/>
</dbReference>
<dbReference type="InterPro" id="IPR000999">
    <property type="entry name" value="RNase_III_dom"/>
</dbReference>
<dbReference type="PANTHER" id="PTHR28160">
    <property type="entry name" value="54S RIBOSOMAL PROTEIN L15, MITOCHONDRIAL"/>
    <property type="match status" value="1"/>
</dbReference>
<dbReference type="GO" id="GO:0003735">
    <property type="term" value="F:structural constituent of ribosome"/>
    <property type="evidence" value="ECO:0007669"/>
    <property type="project" value="InterPro"/>
</dbReference>
<gene>
    <name evidence="4" type="ORF">K443DRAFT_680065</name>
</gene>
<dbReference type="AlphaFoldDB" id="A0A0C9X2N3"/>
<dbReference type="InterPro" id="IPR040030">
    <property type="entry name" value="Ribosomal_mL57"/>
</dbReference>
<dbReference type="GO" id="GO:0004525">
    <property type="term" value="F:ribonuclease III activity"/>
    <property type="evidence" value="ECO:0007669"/>
    <property type="project" value="InterPro"/>
</dbReference>
<sequence>MSRPARRLKLLLSLNSRASLVASKHVTRQYAQSALKVRSDDCRTASRTRTPTWRPREERVQEEQEEEGNFDSRGFWSKEVQCETKFSDHLNGVFPGLQFPPELARRILTHASHQTATNGHNASLSFIGRRVLDSYLHLFLTSSSALTPEHDLEDIAYRTLHTYALGEHVGSKWGLGRSLRWVPAIAREAREQVKAQPDSPDLRKVGLYKVQGDAVTAVMGGIFFQFGGSVAHRVFHTRLLPCMLVKGALHEAFHRDALLACDRMGGPEGRLAVNSSTKNVAESAY</sequence>
<reference evidence="5" key="2">
    <citation type="submission" date="2015-01" db="EMBL/GenBank/DDBJ databases">
        <title>Evolutionary Origins and Diversification of the Mycorrhizal Mutualists.</title>
        <authorList>
            <consortium name="DOE Joint Genome Institute"/>
            <consortium name="Mycorrhizal Genomics Consortium"/>
            <person name="Kohler A."/>
            <person name="Kuo A."/>
            <person name="Nagy L.G."/>
            <person name="Floudas D."/>
            <person name="Copeland A."/>
            <person name="Barry K.W."/>
            <person name="Cichocki N."/>
            <person name="Veneault-Fourrey C."/>
            <person name="LaButti K."/>
            <person name="Lindquist E.A."/>
            <person name="Lipzen A."/>
            <person name="Lundell T."/>
            <person name="Morin E."/>
            <person name="Murat C."/>
            <person name="Riley R."/>
            <person name="Ohm R."/>
            <person name="Sun H."/>
            <person name="Tunlid A."/>
            <person name="Henrissat B."/>
            <person name="Grigoriev I.V."/>
            <person name="Hibbett D.S."/>
            <person name="Martin F."/>
        </authorList>
    </citation>
    <scope>NUCLEOTIDE SEQUENCE [LARGE SCALE GENOMIC DNA]</scope>
    <source>
        <strain evidence="5">LaAM-08-1</strain>
    </source>
</reference>
<feature type="domain" description="RNase III" evidence="3">
    <location>
        <begin position="101"/>
        <end position="241"/>
    </location>
</feature>
<feature type="region of interest" description="Disordered" evidence="1">
    <location>
        <begin position="39"/>
        <end position="68"/>
    </location>
</feature>
<evidence type="ECO:0000256" key="1">
    <source>
        <dbReference type="SAM" id="MobiDB-lite"/>
    </source>
</evidence>
<reference evidence="4 5" key="1">
    <citation type="submission" date="2014-04" db="EMBL/GenBank/DDBJ databases">
        <authorList>
            <consortium name="DOE Joint Genome Institute"/>
            <person name="Kuo A."/>
            <person name="Kohler A."/>
            <person name="Nagy L.G."/>
            <person name="Floudas D."/>
            <person name="Copeland A."/>
            <person name="Barry K.W."/>
            <person name="Cichocki N."/>
            <person name="Veneault-Fourrey C."/>
            <person name="LaButti K."/>
            <person name="Lindquist E.A."/>
            <person name="Lipzen A."/>
            <person name="Lundell T."/>
            <person name="Morin E."/>
            <person name="Murat C."/>
            <person name="Sun H."/>
            <person name="Tunlid A."/>
            <person name="Henrissat B."/>
            <person name="Grigoriev I.V."/>
            <person name="Hibbett D.S."/>
            <person name="Martin F."/>
            <person name="Nordberg H.P."/>
            <person name="Cantor M.N."/>
            <person name="Hua S.X."/>
        </authorList>
    </citation>
    <scope>NUCLEOTIDE SEQUENCE [LARGE SCALE GENOMIC DNA]</scope>
    <source>
        <strain evidence="4 5">LaAM-08-1</strain>
    </source>
</reference>
<dbReference type="GO" id="GO:0032543">
    <property type="term" value="P:mitochondrial translation"/>
    <property type="evidence" value="ECO:0007669"/>
    <property type="project" value="InterPro"/>
</dbReference>
<dbReference type="STRING" id="1095629.A0A0C9X2N3"/>
<dbReference type="OrthoDB" id="2281895at2759"/>
<dbReference type="Pfam" id="PF14622">
    <property type="entry name" value="Ribonucleas_3_3"/>
    <property type="match status" value="1"/>
</dbReference>
<keyword evidence="5" id="KW-1185">Reference proteome</keyword>
<protein>
    <recommendedName>
        <fullName evidence="3">RNase III domain-containing protein</fullName>
    </recommendedName>
</protein>
<evidence type="ECO:0000313" key="4">
    <source>
        <dbReference type="EMBL" id="KIJ99330.1"/>
    </source>
</evidence>
<dbReference type="Proteomes" id="UP000054477">
    <property type="component" value="Unassembled WGS sequence"/>
</dbReference>
<dbReference type="GO" id="GO:0005762">
    <property type="term" value="C:mitochondrial large ribosomal subunit"/>
    <property type="evidence" value="ECO:0007669"/>
    <property type="project" value="InterPro"/>
</dbReference>
<name>A0A0C9X2N3_9AGAR</name>
<dbReference type="InterPro" id="IPR036389">
    <property type="entry name" value="RNase_III_sf"/>
</dbReference>
<evidence type="ECO:0000313" key="5">
    <source>
        <dbReference type="Proteomes" id="UP000054477"/>
    </source>
</evidence>
<organism evidence="4 5">
    <name type="scientific">Laccaria amethystina LaAM-08-1</name>
    <dbReference type="NCBI Taxonomy" id="1095629"/>
    <lineage>
        <taxon>Eukaryota</taxon>
        <taxon>Fungi</taxon>
        <taxon>Dikarya</taxon>
        <taxon>Basidiomycota</taxon>
        <taxon>Agaricomycotina</taxon>
        <taxon>Agaricomycetes</taxon>
        <taxon>Agaricomycetidae</taxon>
        <taxon>Agaricales</taxon>
        <taxon>Agaricineae</taxon>
        <taxon>Hydnangiaceae</taxon>
        <taxon>Laccaria</taxon>
    </lineage>
</organism>
<dbReference type="EMBL" id="KN838649">
    <property type="protein sequence ID" value="KIJ99330.1"/>
    <property type="molecule type" value="Genomic_DNA"/>
</dbReference>
<proteinExistence type="predicted"/>
<dbReference type="Gene3D" id="1.10.1520.10">
    <property type="entry name" value="Ribonuclease III domain"/>
    <property type="match status" value="1"/>
</dbReference>
<dbReference type="HOGENOM" id="CLU_073894_1_0_1"/>
<feature type="chain" id="PRO_5002206170" description="RNase III domain-containing protein" evidence="2">
    <location>
        <begin position="24"/>
        <end position="285"/>
    </location>
</feature>